<dbReference type="SUPFAM" id="SSF103473">
    <property type="entry name" value="MFS general substrate transporter"/>
    <property type="match status" value="1"/>
</dbReference>
<keyword evidence="6 7" id="KW-0472">Membrane</keyword>
<evidence type="ECO:0000256" key="2">
    <source>
        <dbReference type="ARBA" id="ARBA00007520"/>
    </source>
</evidence>
<proteinExistence type="inferred from homology"/>
<evidence type="ECO:0000256" key="1">
    <source>
        <dbReference type="ARBA" id="ARBA00004651"/>
    </source>
</evidence>
<dbReference type="STRING" id="189425.PGRAT_06600"/>
<dbReference type="InterPro" id="IPR001958">
    <property type="entry name" value="Tet-R_TetA/multi-R_MdtG-like"/>
</dbReference>
<keyword evidence="4 7" id="KW-0812">Transmembrane</keyword>
<name>A0A089M2B3_9BACL</name>
<keyword evidence="3" id="KW-0813">Transport</keyword>
<feature type="transmembrane region" description="Helical" evidence="7">
    <location>
        <begin position="284"/>
        <end position="302"/>
    </location>
</feature>
<feature type="transmembrane region" description="Helical" evidence="7">
    <location>
        <begin position="163"/>
        <end position="183"/>
    </location>
</feature>
<dbReference type="InterPro" id="IPR005829">
    <property type="entry name" value="Sugar_transporter_CS"/>
</dbReference>
<feature type="transmembrane region" description="Helical" evidence="7">
    <location>
        <begin position="135"/>
        <end position="157"/>
    </location>
</feature>
<feature type="transmembrane region" description="Helical" evidence="7">
    <location>
        <begin position="12"/>
        <end position="33"/>
    </location>
</feature>
<feature type="domain" description="Major facilitator superfamily (MFS) profile" evidence="8">
    <location>
        <begin position="10"/>
        <end position="395"/>
    </location>
</feature>
<feature type="transmembrane region" description="Helical" evidence="7">
    <location>
        <begin position="308"/>
        <end position="326"/>
    </location>
</feature>
<evidence type="ECO:0000313" key="10">
    <source>
        <dbReference type="Proteomes" id="UP000029500"/>
    </source>
</evidence>
<organism evidence="9 10">
    <name type="scientific">Paenibacillus graminis</name>
    <dbReference type="NCBI Taxonomy" id="189425"/>
    <lineage>
        <taxon>Bacteria</taxon>
        <taxon>Bacillati</taxon>
        <taxon>Bacillota</taxon>
        <taxon>Bacilli</taxon>
        <taxon>Bacillales</taxon>
        <taxon>Paenibacillaceae</taxon>
        <taxon>Paenibacillus</taxon>
    </lineage>
</organism>
<dbReference type="Proteomes" id="UP000029500">
    <property type="component" value="Chromosome"/>
</dbReference>
<feature type="transmembrane region" description="Helical" evidence="7">
    <location>
        <begin position="347"/>
        <end position="365"/>
    </location>
</feature>
<dbReference type="eggNOG" id="COG2814">
    <property type="taxonomic scope" value="Bacteria"/>
</dbReference>
<reference evidence="9 10" key="1">
    <citation type="submission" date="2014-08" db="EMBL/GenBank/DDBJ databases">
        <title>Comparative genomics of the Paenibacillus odorifer group.</title>
        <authorList>
            <person name="den Bakker H.C."/>
            <person name="Tsai Y.-C."/>
            <person name="Martin N."/>
            <person name="Korlach J."/>
            <person name="Wiedmann M."/>
        </authorList>
    </citation>
    <scope>NUCLEOTIDE SEQUENCE [LARGE SCALE GENOMIC DNA]</scope>
    <source>
        <strain evidence="9 10">DSM 15220</strain>
    </source>
</reference>
<dbReference type="PANTHER" id="PTHR23504">
    <property type="entry name" value="MAJOR FACILITATOR SUPERFAMILY DOMAIN-CONTAINING PROTEIN 10"/>
    <property type="match status" value="1"/>
</dbReference>
<protein>
    <submittedName>
        <fullName evidence="9">Multidrug transporter</fullName>
    </submittedName>
</protein>
<evidence type="ECO:0000256" key="6">
    <source>
        <dbReference type="ARBA" id="ARBA00023136"/>
    </source>
</evidence>
<dbReference type="InterPro" id="IPR011701">
    <property type="entry name" value="MFS"/>
</dbReference>
<feature type="transmembrane region" description="Helical" evidence="7">
    <location>
        <begin position="371"/>
        <end position="389"/>
    </location>
</feature>
<dbReference type="PRINTS" id="PR01035">
    <property type="entry name" value="TCRTETA"/>
</dbReference>
<dbReference type="PROSITE" id="PS50850">
    <property type="entry name" value="MFS"/>
    <property type="match status" value="1"/>
</dbReference>
<dbReference type="CDD" id="cd17325">
    <property type="entry name" value="MFS_MdtG_SLC18_like"/>
    <property type="match status" value="1"/>
</dbReference>
<dbReference type="AlphaFoldDB" id="A0A089M2B3"/>
<evidence type="ECO:0000256" key="5">
    <source>
        <dbReference type="ARBA" id="ARBA00022989"/>
    </source>
</evidence>
<dbReference type="HOGENOM" id="CLU_001265_10_11_9"/>
<dbReference type="Gene3D" id="1.20.1250.20">
    <property type="entry name" value="MFS general substrate transporter like domains"/>
    <property type="match status" value="1"/>
</dbReference>
<feature type="transmembrane region" description="Helical" evidence="7">
    <location>
        <begin position="217"/>
        <end position="241"/>
    </location>
</feature>
<comment type="subcellular location">
    <subcellularLocation>
        <location evidence="1">Cell membrane</location>
        <topology evidence="1">Multi-pass membrane protein</topology>
    </subcellularLocation>
</comment>
<dbReference type="InterPro" id="IPR020846">
    <property type="entry name" value="MFS_dom"/>
</dbReference>
<evidence type="ECO:0000256" key="4">
    <source>
        <dbReference type="ARBA" id="ARBA00022692"/>
    </source>
</evidence>
<evidence type="ECO:0000259" key="8">
    <source>
        <dbReference type="PROSITE" id="PS50850"/>
    </source>
</evidence>
<dbReference type="OrthoDB" id="9793283at2"/>
<keyword evidence="5 7" id="KW-1133">Transmembrane helix</keyword>
<evidence type="ECO:0000256" key="3">
    <source>
        <dbReference type="ARBA" id="ARBA00022448"/>
    </source>
</evidence>
<dbReference type="RefSeq" id="WP_025708973.1">
    <property type="nucleotide sequence ID" value="NZ_CP009287.1"/>
</dbReference>
<dbReference type="Pfam" id="PF07690">
    <property type="entry name" value="MFS_1"/>
    <property type="match status" value="1"/>
</dbReference>
<dbReference type="InterPro" id="IPR036259">
    <property type="entry name" value="MFS_trans_sf"/>
</dbReference>
<gene>
    <name evidence="9" type="ORF">PGRAT_06600</name>
</gene>
<accession>A0A089M2B3</accession>
<feature type="transmembrane region" description="Helical" evidence="7">
    <location>
        <begin position="100"/>
        <end position="123"/>
    </location>
</feature>
<dbReference type="PANTHER" id="PTHR23504:SF115">
    <property type="entry name" value="MULTIDRUG RESISTANCE PROTEIN 2"/>
    <property type="match status" value="1"/>
</dbReference>
<dbReference type="EMBL" id="CP009287">
    <property type="protein sequence ID" value="AIQ67347.1"/>
    <property type="molecule type" value="Genomic_DNA"/>
</dbReference>
<keyword evidence="10" id="KW-1185">Reference proteome</keyword>
<evidence type="ECO:0000313" key="9">
    <source>
        <dbReference type="EMBL" id="AIQ67347.1"/>
    </source>
</evidence>
<dbReference type="PROSITE" id="PS00216">
    <property type="entry name" value="SUGAR_TRANSPORT_1"/>
    <property type="match status" value="1"/>
</dbReference>
<sequence length="405" mass="43275">MKLLLRNRGAMLLLMLNIFLAFTGIGLVVPIMPTYMNELGIGGSIVGLLVAAFSLTQLILSPFAGGVSDRMGRKKIIVGGLVVFALSELLFGLAESSWLLFASRMLGGAGAAMIMPAVMAYVADTTSMEERAKGMGLINAAITTGFIIGPGLGGYLAELGIRVPFFAAAGAAAFVAVMTLIVLPESRLTAQLGTVKPMQENKDRLISQLVRSYREPYFFGLLIVFVLSFGLANYETVFGLFVDHKFGFTPKDIAFVITFGSISGAVIQVTAFSWILNRFGENKVISASLLISGLSIFLTLFVHGYWAIVTVTFIVFLAMDILRPAVGTQLSKMAVESQQGFVMGMNSAYTSLGNIAGPIVAGVLFDLDINFPYAVAALVLVLCFLLSLGSGKRMSRPDLQANHSD</sequence>
<dbReference type="GO" id="GO:0005886">
    <property type="term" value="C:plasma membrane"/>
    <property type="evidence" value="ECO:0007669"/>
    <property type="project" value="UniProtKB-SubCell"/>
</dbReference>
<evidence type="ECO:0000256" key="7">
    <source>
        <dbReference type="SAM" id="Phobius"/>
    </source>
</evidence>
<dbReference type="GO" id="GO:0022857">
    <property type="term" value="F:transmembrane transporter activity"/>
    <property type="evidence" value="ECO:0007669"/>
    <property type="project" value="InterPro"/>
</dbReference>
<feature type="transmembrane region" description="Helical" evidence="7">
    <location>
        <begin position="39"/>
        <end position="64"/>
    </location>
</feature>
<dbReference type="KEGG" id="pgm:PGRAT_06600"/>
<feature type="transmembrane region" description="Helical" evidence="7">
    <location>
        <begin position="253"/>
        <end position="277"/>
    </location>
</feature>
<feature type="transmembrane region" description="Helical" evidence="7">
    <location>
        <begin position="76"/>
        <end position="94"/>
    </location>
</feature>
<comment type="similarity">
    <text evidence="2">Belongs to the major facilitator superfamily. TCR/Tet family.</text>
</comment>